<evidence type="ECO:0000256" key="5">
    <source>
        <dbReference type="ARBA" id="ARBA00022989"/>
    </source>
</evidence>
<gene>
    <name evidence="8" type="ORF">QNI16_02795</name>
</gene>
<dbReference type="PANTHER" id="PTHR30558">
    <property type="entry name" value="EXBD MEMBRANE COMPONENT OF PMF-DRIVEN MACROMOLECULE IMPORT SYSTEM"/>
    <property type="match status" value="1"/>
</dbReference>
<dbReference type="GO" id="GO:0022857">
    <property type="term" value="F:transmembrane transporter activity"/>
    <property type="evidence" value="ECO:0007669"/>
    <property type="project" value="InterPro"/>
</dbReference>
<dbReference type="GO" id="GO:0015031">
    <property type="term" value="P:protein transport"/>
    <property type="evidence" value="ECO:0007669"/>
    <property type="project" value="UniProtKB-KW"/>
</dbReference>
<evidence type="ECO:0000256" key="3">
    <source>
        <dbReference type="ARBA" id="ARBA00022475"/>
    </source>
</evidence>
<evidence type="ECO:0000313" key="9">
    <source>
        <dbReference type="Proteomes" id="UP001241110"/>
    </source>
</evidence>
<dbReference type="InterPro" id="IPR003400">
    <property type="entry name" value="ExbD"/>
</dbReference>
<comment type="subcellular location">
    <subcellularLocation>
        <location evidence="1">Cell membrane</location>
        <topology evidence="1">Single-pass membrane protein</topology>
    </subcellularLocation>
    <subcellularLocation>
        <location evidence="7">Cell membrane</location>
        <topology evidence="7">Single-pass type II membrane protein</topology>
    </subcellularLocation>
</comment>
<dbReference type="PANTHER" id="PTHR30558:SF3">
    <property type="entry name" value="BIOPOLYMER TRANSPORT PROTEIN EXBD-RELATED"/>
    <property type="match status" value="1"/>
</dbReference>
<dbReference type="Pfam" id="PF02472">
    <property type="entry name" value="ExbD"/>
    <property type="match status" value="1"/>
</dbReference>
<keyword evidence="7" id="KW-0813">Transport</keyword>
<evidence type="ECO:0000256" key="4">
    <source>
        <dbReference type="ARBA" id="ARBA00022692"/>
    </source>
</evidence>
<accession>A0AAE3QLQ1</accession>
<evidence type="ECO:0000256" key="6">
    <source>
        <dbReference type="ARBA" id="ARBA00023136"/>
    </source>
</evidence>
<protein>
    <submittedName>
        <fullName evidence="8">Biopolymer transporter ExbD</fullName>
    </submittedName>
</protein>
<evidence type="ECO:0000256" key="7">
    <source>
        <dbReference type="RuleBase" id="RU003879"/>
    </source>
</evidence>
<keyword evidence="3" id="KW-1003">Cell membrane</keyword>
<keyword evidence="7" id="KW-0653">Protein transport</keyword>
<keyword evidence="5" id="KW-1133">Transmembrane helix</keyword>
<dbReference type="EMBL" id="JASJOS010000001">
    <property type="protein sequence ID" value="MDJ1479395.1"/>
    <property type="molecule type" value="Genomic_DNA"/>
</dbReference>
<dbReference type="GO" id="GO:0005886">
    <property type="term" value="C:plasma membrane"/>
    <property type="evidence" value="ECO:0007669"/>
    <property type="project" value="UniProtKB-SubCell"/>
</dbReference>
<comment type="similarity">
    <text evidence="2 7">Belongs to the ExbD/TolR family.</text>
</comment>
<reference evidence="8" key="1">
    <citation type="submission" date="2023-05" db="EMBL/GenBank/DDBJ databases">
        <authorList>
            <person name="Zhang X."/>
        </authorList>
    </citation>
    <scope>NUCLEOTIDE SEQUENCE</scope>
    <source>
        <strain evidence="8">YF14B1</strain>
    </source>
</reference>
<proteinExistence type="inferred from homology"/>
<sequence length="137" mass="15382">MNLRRHRRKESAVEASALSDILFFLLLFFLIMSTLASANAIKLTLPRAATGQTIPKQKLNLYIREENGVLKYYIEKSDRSVAFEDLQTELTAEAGKLDNPTIALRADETIVYGEVIKVIDICNKARLPVTAIVDKTK</sequence>
<dbReference type="Gene3D" id="3.30.420.270">
    <property type="match status" value="1"/>
</dbReference>
<dbReference type="RefSeq" id="WP_313975538.1">
    <property type="nucleotide sequence ID" value="NZ_JASJOS010000001.1"/>
</dbReference>
<evidence type="ECO:0000256" key="2">
    <source>
        <dbReference type="ARBA" id="ARBA00005811"/>
    </source>
</evidence>
<dbReference type="Proteomes" id="UP001241110">
    <property type="component" value="Unassembled WGS sequence"/>
</dbReference>
<evidence type="ECO:0000256" key="1">
    <source>
        <dbReference type="ARBA" id="ARBA00004162"/>
    </source>
</evidence>
<evidence type="ECO:0000313" key="8">
    <source>
        <dbReference type="EMBL" id="MDJ1479395.1"/>
    </source>
</evidence>
<organism evidence="8 9">
    <name type="scientific">Xanthocytophaga flava</name>
    <dbReference type="NCBI Taxonomy" id="3048013"/>
    <lineage>
        <taxon>Bacteria</taxon>
        <taxon>Pseudomonadati</taxon>
        <taxon>Bacteroidota</taxon>
        <taxon>Cytophagia</taxon>
        <taxon>Cytophagales</taxon>
        <taxon>Rhodocytophagaceae</taxon>
        <taxon>Xanthocytophaga</taxon>
    </lineage>
</organism>
<dbReference type="AlphaFoldDB" id="A0AAE3QLQ1"/>
<name>A0AAE3QLQ1_9BACT</name>
<keyword evidence="6" id="KW-0472">Membrane</keyword>
<keyword evidence="4 7" id="KW-0812">Transmembrane</keyword>
<comment type="caution">
    <text evidence="8">The sequence shown here is derived from an EMBL/GenBank/DDBJ whole genome shotgun (WGS) entry which is preliminary data.</text>
</comment>